<dbReference type="Gene3D" id="1.10.443.10">
    <property type="entry name" value="Intergrase catalytic core"/>
    <property type="match status" value="1"/>
</dbReference>
<dbReference type="InterPro" id="IPR013762">
    <property type="entry name" value="Integrase-like_cat_sf"/>
</dbReference>
<name>A0ABT7WKW5_9GAMM</name>
<feature type="domain" description="Tyr recombinase" evidence="5">
    <location>
        <begin position="184"/>
        <end position="372"/>
    </location>
</feature>
<evidence type="ECO:0000313" key="6">
    <source>
        <dbReference type="EMBL" id="MDN0013333.1"/>
    </source>
</evidence>
<keyword evidence="3" id="KW-0238">DNA-binding</keyword>
<comment type="similarity">
    <text evidence="1">Belongs to the 'phage' integrase family.</text>
</comment>
<comment type="caution">
    <text evidence="6">The sequence shown here is derived from an EMBL/GenBank/DDBJ whole genome shotgun (WGS) entry which is preliminary data.</text>
</comment>
<gene>
    <name evidence="6" type="ORF">QTA56_03635</name>
</gene>
<organism evidence="6 7">
    <name type="scientific">Acinetobacter thutiue</name>
    <dbReference type="NCBI Taxonomy" id="2998078"/>
    <lineage>
        <taxon>Bacteria</taxon>
        <taxon>Pseudomonadati</taxon>
        <taxon>Pseudomonadota</taxon>
        <taxon>Gammaproteobacteria</taxon>
        <taxon>Moraxellales</taxon>
        <taxon>Moraxellaceae</taxon>
        <taxon>Acinetobacter</taxon>
    </lineage>
</organism>
<keyword evidence="2" id="KW-0229">DNA integration</keyword>
<proteinExistence type="inferred from homology"/>
<sequence>MGSIRQRSLTDGTLRFRAEIRINRKDYPEYNESKTFNSRRIAENWLYKREKELNDNPELLSGKNNTQNLTLGQAIAKYLDEVDGVYSKSKVNTLKLLQRLPISKRPLKQIKPVDISDHVNLRKAGYPKLKLSSVIPSTIQNELVQVRVVLVHASIMWEMDIDINSFDKTTAQLRKTRQISASNKRDRLPDSDELKKLLQFFARKWNEQKHSRYPMHYIILLAIFSCRRESELTRMHLSNFDGYNQTWLVKNLKNPKGSLGNNREFTVLEPCQKVIDLFMQPELRKRMYKTRLDKDLLLPLNPKTIASEFTRACMILGIEDLRFHDFRHEGCTRLAEQGFTIPQIQQVSLHESWNTLQRYVSVKKRRYVPTLEDLLSFIDEA</sequence>
<dbReference type="PANTHER" id="PTHR30349:SF41">
    <property type="entry name" value="INTEGRASE_RECOMBINASE PROTEIN MJ0367-RELATED"/>
    <property type="match status" value="1"/>
</dbReference>
<dbReference type="InterPro" id="IPR011010">
    <property type="entry name" value="DNA_brk_join_enz"/>
</dbReference>
<dbReference type="Proteomes" id="UP001168524">
    <property type="component" value="Unassembled WGS sequence"/>
</dbReference>
<dbReference type="EMBL" id="JAUDZE010000001">
    <property type="protein sequence ID" value="MDN0013333.1"/>
    <property type="molecule type" value="Genomic_DNA"/>
</dbReference>
<evidence type="ECO:0000256" key="2">
    <source>
        <dbReference type="ARBA" id="ARBA00022908"/>
    </source>
</evidence>
<evidence type="ECO:0000256" key="3">
    <source>
        <dbReference type="ARBA" id="ARBA00023125"/>
    </source>
</evidence>
<dbReference type="PROSITE" id="PS51898">
    <property type="entry name" value="TYR_RECOMBINASE"/>
    <property type="match status" value="1"/>
</dbReference>
<evidence type="ECO:0000259" key="5">
    <source>
        <dbReference type="PROSITE" id="PS51898"/>
    </source>
</evidence>
<evidence type="ECO:0000256" key="4">
    <source>
        <dbReference type="ARBA" id="ARBA00023172"/>
    </source>
</evidence>
<accession>A0ABT7WKW5</accession>
<dbReference type="InterPro" id="IPR050090">
    <property type="entry name" value="Tyrosine_recombinase_XerCD"/>
</dbReference>
<dbReference type="InterPro" id="IPR002104">
    <property type="entry name" value="Integrase_catalytic"/>
</dbReference>
<keyword evidence="7" id="KW-1185">Reference proteome</keyword>
<protein>
    <submittedName>
        <fullName evidence="6">Tyrosine-type recombinase/integrase</fullName>
    </submittedName>
</protein>
<evidence type="ECO:0000256" key="1">
    <source>
        <dbReference type="ARBA" id="ARBA00008857"/>
    </source>
</evidence>
<dbReference type="Pfam" id="PF00589">
    <property type="entry name" value="Phage_integrase"/>
    <property type="match status" value="1"/>
</dbReference>
<keyword evidence="4" id="KW-0233">DNA recombination</keyword>
<reference evidence="6" key="1">
    <citation type="submission" date="2023-06" db="EMBL/GenBank/DDBJ databases">
        <title>Two novel species of Acinetobacter isolated from motorbike repairing workshop in Vietnam.</title>
        <authorList>
            <person name="Le N.T.T."/>
        </authorList>
    </citation>
    <scope>NUCLEOTIDE SEQUENCE</scope>
    <source>
        <strain evidence="6">VNH17</strain>
    </source>
</reference>
<dbReference type="SUPFAM" id="SSF56349">
    <property type="entry name" value="DNA breaking-rejoining enzymes"/>
    <property type="match status" value="1"/>
</dbReference>
<dbReference type="PANTHER" id="PTHR30349">
    <property type="entry name" value="PHAGE INTEGRASE-RELATED"/>
    <property type="match status" value="1"/>
</dbReference>
<evidence type="ECO:0000313" key="7">
    <source>
        <dbReference type="Proteomes" id="UP001168524"/>
    </source>
</evidence>
<dbReference type="RefSeq" id="WP_267979583.1">
    <property type="nucleotide sequence ID" value="NZ_JAPQKF010000001.1"/>
</dbReference>